<dbReference type="InterPro" id="IPR017918">
    <property type="entry name" value="N-reg_PII_CS"/>
</dbReference>
<dbReference type="EMBL" id="CP046640">
    <property type="protein sequence ID" value="QTL97115.1"/>
    <property type="molecule type" value="Genomic_DNA"/>
</dbReference>
<dbReference type="InterPro" id="IPR011322">
    <property type="entry name" value="N-reg_PII-like_a/b"/>
</dbReference>
<dbReference type="InterPro" id="IPR002187">
    <property type="entry name" value="N-reg_PII"/>
</dbReference>
<gene>
    <name evidence="2" type="ORF">GM661_03555</name>
</gene>
<comment type="similarity">
    <text evidence="1">Belongs to the P(II) protein family.</text>
</comment>
<dbReference type="PROSITE" id="PS51343">
    <property type="entry name" value="PII_GLNB_DOM"/>
    <property type="match status" value="1"/>
</dbReference>
<proteinExistence type="inferred from homology"/>
<dbReference type="RefSeq" id="WP_230868768.1">
    <property type="nucleotide sequence ID" value="NZ_CP046640.1"/>
</dbReference>
<dbReference type="GO" id="GO:0030234">
    <property type="term" value="F:enzyme regulator activity"/>
    <property type="evidence" value="ECO:0007669"/>
    <property type="project" value="InterPro"/>
</dbReference>
<dbReference type="PANTHER" id="PTHR30115:SF11">
    <property type="entry name" value="NITROGEN REGULATORY PROTEIN P-II HOMOLOG"/>
    <property type="match status" value="1"/>
</dbReference>
<protein>
    <submittedName>
        <fullName evidence="2">P-II family nitrogen regulator</fullName>
    </submittedName>
</protein>
<dbReference type="InterPro" id="IPR015867">
    <property type="entry name" value="N-reg_PII/ATP_PRibTrfase_C"/>
</dbReference>
<dbReference type="GO" id="GO:0006808">
    <property type="term" value="P:regulation of nitrogen utilization"/>
    <property type="evidence" value="ECO:0007669"/>
    <property type="project" value="InterPro"/>
</dbReference>
<dbReference type="SUPFAM" id="SSF54913">
    <property type="entry name" value="GlnB-like"/>
    <property type="match status" value="1"/>
</dbReference>
<reference evidence="2" key="1">
    <citation type="submission" date="2019-12" db="EMBL/GenBank/DDBJ databases">
        <authorList>
            <person name="zhang j."/>
            <person name="sun C.M."/>
        </authorList>
    </citation>
    <scope>NUCLEOTIDE SEQUENCE</scope>
    <source>
        <strain evidence="2">NS-1</strain>
    </source>
</reference>
<dbReference type="GO" id="GO:0005524">
    <property type="term" value="F:ATP binding"/>
    <property type="evidence" value="ECO:0007669"/>
    <property type="project" value="TreeGrafter"/>
</dbReference>
<dbReference type="Gene3D" id="3.30.70.120">
    <property type="match status" value="1"/>
</dbReference>
<keyword evidence="3" id="KW-1185">Reference proteome</keyword>
<dbReference type="PRINTS" id="PR00340">
    <property type="entry name" value="PIIGLNB"/>
</dbReference>
<dbReference type="PROSITE" id="PS00638">
    <property type="entry name" value="PII_GLNB_CTER"/>
    <property type="match status" value="1"/>
</dbReference>
<dbReference type="Pfam" id="PF00543">
    <property type="entry name" value="P-II"/>
    <property type="match status" value="1"/>
</dbReference>
<evidence type="ECO:0000313" key="3">
    <source>
        <dbReference type="Proteomes" id="UP000665020"/>
    </source>
</evidence>
<dbReference type="AlphaFoldDB" id="A0A8A7KAJ8"/>
<name>A0A8A7KAJ8_9FIRM</name>
<sequence>MKEIMAVIRMGMINKTKKALSLAGFDAITCIKANGRGKKKVNYELIEKLLGGKEVESKEISESISEGHRLIPKRVLLIVVNDEDMQKVVDTIIDVNKTGHPGDGKIFVIPVKDTIRVRTGETSKEAV</sequence>
<organism evidence="2 3">
    <name type="scientific">Iocasia fonsfrigidae</name>
    <dbReference type="NCBI Taxonomy" id="2682810"/>
    <lineage>
        <taxon>Bacteria</taxon>
        <taxon>Bacillati</taxon>
        <taxon>Bacillota</taxon>
        <taxon>Clostridia</taxon>
        <taxon>Halanaerobiales</taxon>
        <taxon>Halanaerobiaceae</taxon>
        <taxon>Iocasia</taxon>
    </lineage>
</organism>
<dbReference type="GO" id="GO:0005829">
    <property type="term" value="C:cytosol"/>
    <property type="evidence" value="ECO:0007669"/>
    <property type="project" value="TreeGrafter"/>
</dbReference>
<dbReference type="SMART" id="SM00938">
    <property type="entry name" value="P-II"/>
    <property type="match status" value="1"/>
</dbReference>
<accession>A0A8A7KAJ8</accession>
<dbReference type="KEGG" id="ifn:GM661_03555"/>
<evidence type="ECO:0000313" key="2">
    <source>
        <dbReference type="EMBL" id="QTL97115.1"/>
    </source>
</evidence>
<evidence type="ECO:0000256" key="1">
    <source>
        <dbReference type="RuleBase" id="RU003936"/>
    </source>
</evidence>
<dbReference type="Proteomes" id="UP000665020">
    <property type="component" value="Chromosome"/>
</dbReference>
<dbReference type="PANTHER" id="PTHR30115">
    <property type="entry name" value="NITROGEN REGULATORY PROTEIN P-II"/>
    <property type="match status" value="1"/>
</dbReference>